<dbReference type="Pfam" id="PF04073">
    <property type="entry name" value="tRNA_edit"/>
    <property type="match status" value="1"/>
</dbReference>
<dbReference type="InterPro" id="IPR036754">
    <property type="entry name" value="YbaK/aa-tRNA-synt-asso_dom_sf"/>
</dbReference>
<evidence type="ECO:0000259" key="1">
    <source>
        <dbReference type="Pfam" id="PF04073"/>
    </source>
</evidence>
<proteinExistence type="predicted"/>
<organism evidence="2 3">
    <name type="scientific">Morganella psychrotolerans</name>
    <dbReference type="NCBI Taxonomy" id="368603"/>
    <lineage>
        <taxon>Bacteria</taxon>
        <taxon>Pseudomonadati</taxon>
        <taxon>Pseudomonadota</taxon>
        <taxon>Gammaproteobacteria</taxon>
        <taxon>Enterobacterales</taxon>
        <taxon>Morganellaceae</taxon>
        <taxon>Morganella</taxon>
    </lineage>
</organism>
<dbReference type="PANTHER" id="PTHR30411:SF9">
    <property type="entry name" value="MULTIFUNCTIONAL SER_THR-TRNA DEACYLASE PROXP-Y"/>
    <property type="match status" value="1"/>
</dbReference>
<reference evidence="2 3" key="1">
    <citation type="submission" date="2016-06" db="EMBL/GenBank/DDBJ databases">
        <authorList>
            <person name="Kjaerup R.B."/>
            <person name="Dalgaard T.S."/>
            <person name="Juul-Madsen H.R."/>
        </authorList>
    </citation>
    <scope>NUCLEOTIDE SEQUENCE [LARGE SCALE GENOMIC DNA]</scope>
    <source>
        <strain evidence="2 3">GCSL-Mp3</strain>
    </source>
</reference>
<name>A0A1B8HPU0_9GAMM</name>
<evidence type="ECO:0000313" key="3">
    <source>
        <dbReference type="Proteomes" id="UP000092247"/>
    </source>
</evidence>
<dbReference type="InterPro" id="IPR007214">
    <property type="entry name" value="YbaK/aa-tRNA-synth-assoc-dom"/>
</dbReference>
<dbReference type="RefSeq" id="WP_067420562.1">
    <property type="nucleotide sequence ID" value="NZ_LZEX01000001.1"/>
</dbReference>
<dbReference type="AlphaFoldDB" id="A0A1B8HPU0"/>
<dbReference type="STRING" id="368603.AYY16_04825"/>
<dbReference type="EMBL" id="LZEX01000001">
    <property type="protein sequence ID" value="OBU11358.1"/>
    <property type="molecule type" value="Genomic_DNA"/>
</dbReference>
<protein>
    <recommendedName>
        <fullName evidence="1">YbaK/aminoacyl-tRNA synthetase-associated domain-containing protein</fullName>
    </recommendedName>
</protein>
<dbReference type="PANTHER" id="PTHR30411">
    <property type="entry name" value="CYTOPLASMIC PROTEIN"/>
    <property type="match status" value="1"/>
</dbReference>
<evidence type="ECO:0000313" key="2">
    <source>
        <dbReference type="EMBL" id="OBU11358.1"/>
    </source>
</evidence>
<feature type="domain" description="YbaK/aminoacyl-tRNA synthetase-associated" evidence="1">
    <location>
        <begin position="39"/>
        <end position="158"/>
    </location>
</feature>
<sequence length="169" mass="18508">MSAPDTTLYKITTLNKITALLDKHHARYEIMSHDALGFTSGEVAQMRDVELGQCSKAVILKIKGNGVKKNVLAVLPGDEKIDGEKLTGFFGGKKMSFATADQVKELTDCVPGALAPFTFNPDLELVIDPVLFERYSEIAFNAGTLTETIVLNAEDYRAIVKPQELSFIL</sequence>
<dbReference type="Gene3D" id="3.90.960.10">
    <property type="entry name" value="YbaK/aminoacyl-tRNA synthetase-associated domain"/>
    <property type="match status" value="1"/>
</dbReference>
<dbReference type="SUPFAM" id="SSF55826">
    <property type="entry name" value="YbaK/ProRS associated domain"/>
    <property type="match status" value="1"/>
</dbReference>
<gene>
    <name evidence="2" type="ORF">AYY17_01010</name>
</gene>
<comment type="caution">
    <text evidence="2">The sequence shown here is derived from an EMBL/GenBank/DDBJ whole genome shotgun (WGS) entry which is preliminary data.</text>
</comment>
<accession>A0A1B8HPU0</accession>
<dbReference type="Proteomes" id="UP000092247">
    <property type="component" value="Unassembled WGS sequence"/>
</dbReference>
<dbReference type="GO" id="GO:0002161">
    <property type="term" value="F:aminoacyl-tRNA deacylase activity"/>
    <property type="evidence" value="ECO:0007669"/>
    <property type="project" value="InterPro"/>
</dbReference>